<keyword evidence="7 9" id="KW-1133">Transmembrane helix</keyword>
<dbReference type="PANTHER" id="PTHR24221">
    <property type="entry name" value="ATP-BINDING CASSETTE SUB-FAMILY B"/>
    <property type="match status" value="1"/>
</dbReference>
<sequence length="574" mass="63985">MGKYNIQALHLQTKIRGQLFVNILVNLAITACYIIQSILLAWIVAQLFIQKKTDISIPLIMLIAVVILRSFFLWIAEIASQKTAQATKQELRKKLLTRLFELGPSITLRKETGDIQTIIINGVEALESYYSRYIPAIIGAFLGSGGVLIILVVVDWPSAILLSIFVIAFPVIDRLWMRWQMPEISGVFAAMGAFGNYMLDSLQGIIILKAFGVSGQRRKRLAERTENLKHVSMETIKVTLMRTGLTSLITFSGIALVIVINSYRVTIGDITPLALLIFLFLAREAFRPLDRLEKEFSITWAANGAIPPMVEFLNMDILVNNPTQPVTLPQHYPIEFKHVNFTYPNSNEPALNELCFTIKEHETVALVGVSGSGKTTITNLLQRFFDVDNGEIFIGDIDIRNMLLDDLHSLISVVSQDIFLFHGTIAENLRLAKPDASEQELHHVATAARIDGFIEKLPQGYETMVGERGANLSGGQRQRIAIARALLKNSPILILDEATSNLDPENEKAIQESLNTLTQGRTTLIIAHRLSTIQHVNQILVFENGKLVEQGSPSELAQYSAIYARLLSLESQTL</sequence>
<evidence type="ECO:0000259" key="10">
    <source>
        <dbReference type="PROSITE" id="PS50893"/>
    </source>
</evidence>
<evidence type="ECO:0000256" key="2">
    <source>
        <dbReference type="ARBA" id="ARBA00022448"/>
    </source>
</evidence>
<dbReference type="Proteomes" id="UP001154259">
    <property type="component" value="Unassembled WGS sequence"/>
</dbReference>
<evidence type="ECO:0000313" key="12">
    <source>
        <dbReference type="EMBL" id="CAI3955610.1"/>
    </source>
</evidence>
<dbReference type="Gene3D" id="3.40.50.300">
    <property type="entry name" value="P-loop containing nucleotide triphosphate hydrolases"/>
    <property type="match status" value="1"/>
</dbReference>
<dbReference type="PROSITE" id="PS00211">
    <property type="entry name" value="ABC_TRANSPORTER_1"/>
    <property type="match status" value="1"/>
</dbReference>
<dbReference type="AlphaFoldDB" id="A0A9W4TRJ4"/>
<dbReference type="InterPro" id="IPR036640">
    <property type="entry name" value="ABC1_TM_sf"/>
</dbReference>
<dbReference type="InterPro" id="IPR039421">
    <property type="entry name" value="Type_1_exporter"/>
</dbReference>
<evidence type="ECO:0000256" key="4">
    <source>
        <dbReference type="ARBA" id="ARBA00022692"/>
    </source>
</evidence>
<dbReference type="EMBL" id="CAMXCM010000008">
    <property type="protein sequence ID" value="CAI3955610.1"/>
    <property type="molecule type" value="Genomic_DNA"/>
</dbReference>
<name>A0A9W4TRJ4_9PROT</name>
<feature type="transmembrane region" description="Helical" evidence="9">
    <location>
        <begin position="133"/>
        <end position="153"/>
    </location>
</feature>
<evidence type="ECO:0000256" key="3">
    <source>
        <dbReference type="ARBA" id="ARBA00022475"/>
    </source>
</evidence>
<dbReference type="PROSITE" id="PS51257">
    <property type="entry name" value="PROKAR_LIPOPROTEIN"/>
    <property type="match status" value="1"/>
</dbReference>
<dbReference type="InterPro" id="IPR003593">
    <property type="entry name" value="AAA+_ATPase"/>
</dbReference>
<dbReference type="EMBL" id="CAMXCS010000008">
    <property type="protein sequence ID" value="CAI3957785.1"/>
    <property type="molecule type" value="Genomic_DNA"/>
</dbReference>
<feature type="transmembrane region" description="Helical" evidence="9">
    <location>
        <begin position="20"/>
        <end position="49"/>
    </location>
</feature>
<proteinExistence type="predicted"/>
<evidence type="ECO:0000256" key="8">
    <source>
        <dbReference type="ARBA" id="ARBA00023136"/>
    </source>
</evidence>
<keyword evidence="3" id="KW-1003">Cell membrane</keyword>
<dbReference type="Pfam" id="PF00005">
    <property type="entry name" value="ABC_tran"/>
    <property type="match status" value="1"/>
</dbReference>
<keyword evidence="2" id="KW-0813">Transport</keyword>
<comment type="caution">
    <text evidence="12">The sequence shown here is derived from an EMBL/GenBank/DDBJ whole genome shotgun (WGS) entry which is preliminary data.</text>
</comment>
<keyword evidence="8 9" id="KW-0472">Membrane</keyword>
<dbReference type="FunFam" id="3.40.50.300:FF:000221">
    <property type="entry name" value="Multidrug ABC transporter ATP-binding protein"/>
    <property type="match status" value="1"/>
</dbReference>
<keyword evidence="4 9" id="KW-0812">Transmembrane</keyword>
<organism evidence="12 14">
    <name type="scientific">Commensalibacter communis</name>
    <dbReference type="NCBI Taxonomy" id="2972786"/>
    <lineage>
        <taxon>Bacteria</taxon>
        <taxon>Pseudomonadati</taxon>
        <taxon>Pseudomonadota</taxon>
        <taxon>Alphaproteobacteria</taxon>
        <taxon>Acetobacterales</taxon>
        <taxon>Acetobacteraceae</taxon>
    </lineage>
</organism>
<evidence type="ECO:0000313" key="13">
    <source>
        <dbReference type="EMBL" id="CAI3957785.1"/>
    </source>
</evidence>
<protein>
    <submittedName>
        <fullName evidence="12">ATPase and permease components (CydD)</fullName>
    </submittedName>
</protein>
<dbReference type="InterPro" id="IPR011527">
    <property type="entry name" value="ABC1_TM_dom"/>
</dbReference>
<keyword evidence="5" id="KW-0547">Nucleotide-binding</keyword>
<dbReference type="InterPro" id="IPR027417">
    <property type="entry name" value="P-loop_NTPase"/>
</dbReference>
<dbReference type="GO" id="GO:0016887">
    <property type="term" value="F:ATP hydrolysis activity"/>
    <property type="evidence" value="ECO:0007669"/>
    <property type="project" value="InterPro"/>
</dbReference>
<dbReference type="InterPro" id="IPR003439">
    <property type="entry name" value="ABC_transporter-like_ATP-bd"/>
</dbReference>
<accession>A0A9W4TRJ4</accession>
<dbReference type="InterPro" id="IPR017871">
    <property type="entry name" value="ABC_transporter-like_CS"/>
</dbReference>
<reference evidence="12" key="1">
    <citation type="submission" date="2022-10" db="EMBL/GenBank/DDBJ databases">
        <authorList>
            <person name="Botero Cardona J."/>
        </authorList>
    </citation>
    <scope>NUCLEOTIDE SEQUENCE</scope>
    <source>
        <strain evidence="12">LMG 31819</strain>
        <strain evidence="13">R-53529</strain>
    </source>
</reference>
<evidence type="ECO:0000256" key="5">
    <source>
        <dbReference type="ARBA" id="ARBA00022741"/>
    </source>
</evidence>
<evidence type="ECO:0000256" key="7">
    <source>
        <dbReference type="ARBA" id="ARBA00022989"/>
    </source>
</evidence>
<feature type="transmembrane region" description="Helical" evidence="9">
    <location>
        <begin position="159"/>
        <end position="176"/>
    </location>
</feature>
<evidence type="ECO:0000256" key="6">
    <source>
        <dbReference type="ARBA" id="ARBA00022840"/>
    </source>
</evidence>
<dbReference type="SUPFAM" id="SSF90123">
    <property type="entry name" value="ABC transporter transmembrane region"/>
    <property type="match status" value="1"/>
</dbReference>
<dbReference type="GO" id="GO:0005524">
    <property type="term" value="F:ATP binding"/>
    <property type="evidence" value="ECO:0007669"/>
    <property type="project" value="UniProtKB-KW"/>
</dbReference>
<dbReference type="PROSITE" id="PS50893">
    <property type="entry name" value="ABC_TRANSPORTER_2"/>
    <property type="match status" value="1"/>
</dbReference>
<dbReference type="GO" id="GO:0005886">
    <property type="term" value="C:plasma membrane"/>
    <property type="evidence" value="ECO:0007669"/>
    <property type="project" value="UniProtKB-SubCell"/>
</dbReference>
<evidence type="ECO:0000313" key="14">
    <source>
        <dbReference type="Proteomes" id="UP001154255"/>
    </source>
</evidence>
<evidence type="ECO:0000259" key="11">
    <source>
        <dbReference type="PROSITE" id="PS50929"/>
    </source>
</evidence>
<feature type="domain" description="ABC transporter" evidence="10">
    <location>
        <begin position="334"/>
        <end position="569"/>
    </location>
</feature>
<keyword evidence="15" id="KW-1185">Reference proteome</keyword>
<dbReference type="PROSITE" id="PS50929">
    <property type="entry name" value="ABC_TM1F"/>
    <property type="match status" value="1"/>
</dbReference>
<gene>
    <name evidence="13" type="ORF">R53529_LOCUS2104</name>
    <name evidence="12" type="ORF">R53530_LOCUS2101</name>
</gene>
<evidence type="ECO:0000256" key="9">
    <source>
        <dbReference type="SAM" id="Phobius"/>
    </source>
</evidence>
<dbReference type="RefSeq" id="WP_271790523.1">
    <property type="nucleotide sequence ID" value="NZ_CAMXCM010000008.1"/>
</dbReference>
<evidence type="ECO:0000313" key="15">
    <source>
        <dbReference type="Proteomes" id="UP001154259"/>
    </source>
</evidence>
<feature type="domain" description="ABC transmembrane type-1" evidence="11">
    <location>
        <begin position="23"/>
        <end position="292"/>
    </location>
</feature>
<dbReference type="Proteomes" id="UP001154255">
    <property type="component" value="Unassembled WGS sequence"/>
</dbReference>
<dbReference type="PANTHER" id="PTHR24221:SF654">
    <property type="entry name" value="ATP-BINDING CASSETTE SUB-FAMILY B MEMBER 6"/>
    <property type="match status" value="1"/>
</dbReference>
<feature type="transmembrane region" description="Helical" evidence="9">
    <location>
        <begin position="239"/>
        <end position="260"/>
    </location>
</feature>
<evidence type="ECO:0000256" key="1">
    <source>
        <dbReference type="ARBA" id="ARBA00004651"/>
    </source>
</evidence>
<keyword evidence="6" id="KW-0067">ATP-binding</keyword>
<dbReference type="Pfam" id="PF00664">
    <property type="entry name" value="ABC_membrane"/>
    <property type="match status" value="1"/>
</dbReference>
<dbReference type="SUPFAM" id="SSF52540">
    <property type="entry name" value="P-loop containing nucleoside triphosphate hydrolases"/>
    <property type="match status" value="1"/>
</dbReference>
<feature type="transmembrane region" description="Helical" evidence="9">
    <location>
        <begin position="55"/>
        <end position="76"/>
    </location>
</feature>
<dbReference type="GO" id="GO:0140359">
    <property type="term" value="F:ABC-type transporter activity"/>
    <property type="evidence" value="ECO:0007669"/>
    <property type="project" value="InterPro"/>
</dbReference>
<feature type="transmembrane region" description="Helical" evidence="9">
    <location>
        <begin position="266"/>
        <end position="286"/>
    </location>
</feature>
<dbReference type="Gene3D" id="1.20.1560.10">
    <property type="entry name" value="ABC transporter type 1, transmembrane domain"/>
    <property type="match status" value="1"/>
</dbReference>
<comment type="subcellular location">
    <subcellularLocation>
        <location evidence="1">Cell membrane</location>
        <topology evidence="1">Multi-pass membrane protein</topology>
    </subcellularLocation>
</comment>
<dbReference type="SMART" id="SM00382">
    <property type="entry name" value="AAA"/>
    <property type="match status" value="1"/>
</dbReference>